<evidence type="ECO:0000313" key="10">
    <source>
        <dbReference type="EMBL" id="MDA5193467.1"/>
    </source>
</evidence>
<dbReference type="GO" id="GO:0005886">
    <property type="term" value="C:plasma membrane"/>
    <property type="evidence" value="ECO:0007669"/>
    <property type="project" value="UniProtKB-SubCell"/>
</dbReference>
<keyword evidence="5" id="KW-0571">Peptide transport</keyword>
<evidence type="ECO:0000256" key="3">
    <source>
        <dbReference type="ARBA" id="ARBA00022475"/>
    </source>
</evidence>
<comment type="similarity">
    <text evidence="8">Belongs to the major facilitator superfamily. Proton-dependent oligopeptide transporter (POT/PTR) (TC 2.A.17) family.</text>
</comment>
<keyword evidence="3" id="KW-1003">Cell membrane</keyword>
<keyword evidence="5" id="KW-0653">Protein transport</keyword>
<dbReference type="SUPFAM" id="SSF103473">
    <property type="entry name" value="MFS general substrate transporter"/>
    <property type="match status" value="1"/>
</dbReference>
<organism evidence="10 11">
    <name type="scientific">Govanella unica</name>
    <dbReference type="NCBI Taxonomy" id="2975056"/>
    <lineage>
        <taxon>Bacteria</taxon>
        <taxon>Pseudomonadati</taxon>
        <taxon>Pseudomonadota</taxon>
        <taxon>Alphaproteobacteria</taxon>
        <taxon>Emcibacterales</taxon>
        <taxon>Govanellaceae</taxon>
        <taxon>Govanella</taxon>
    </lineage>
</organism>
<evidence type="ECO:0000256" key="6">
    <source>
        <dbReference type="ARBA" id="ARBA00022989"/>
    </source>
</evidence>
<reference evidence="10" key="1">
    <citation type="submission" date="2022-08" db="EMBL/GenBank/DDBJ databases">
        <authorList>
            <person name="Vandamme P."/>
            <person name="Hettiarachchi A."/>
            <person name="Peeters C."/>
            <person name="Cnockaert M."/>
            <person name="Carlier A."/>
        </authorList>
    </citation>
    <scope>NUCLEOTIDE SEQUENCE</scope>
    <source>
        <strain evidence="10">LMG 31809</strain>
    </source>
</reference>
<dbReference type="PANTHER" id="PTHR23517">
    <property type="entry name" value="RESISTANCE PROTEIN MDTM, PUTATIVE-RELATED-RELATED"/>
    <property type="match status" value="1"/>
</dbReference>
<feature type="transmembrane region" description="Helical" evidence="9">
    <location>
        <begin position="230"/>
        <end position="251"/>
    </location>
</feature>
<sequence>MIGGSMLDQASADTQSGKTFLGHPRGLIILFLTEMWERFSYYGMRGLLILYLTEHFLFSDNRSTLIYGAYTSLVYIMAVIGGSLADQYLGARKAVTFGAILLVFGHVGMTFEGSGTKQFMTYQGQEYQLAASGRGSGSGQVLMSGDRISKIEISASEIRILDPQQVDLPPVIKRADTRMHMVEEPVYQYIMYLSLALIISGVGFLKANISTLVGSLYGIGDRRRDSGFTIFYMGINIGAFMASLLCGYLGIVYGWKYGFGLAGIGMALGLVIFLLGQPLLQGRAEPPHPEKLKERVWLFLDREMLCYLGGLGMIAVSMLLVIYNGVIGNVLPWIGGGMLLFLIGYAVIGLEKQERDRMLVAVYVILAQIPFVALNEQAGSSLNLFTDRLVDRTVAGWTIPAPMFQSLNSGFIFLFAPVLAWLWIKLGKINREPSMPVKLSLSVIGIGLGFLTLTAGMRLSGPDGLTPVVFIVLVYWISTIGELLLVPVSLSAMTKLSPVKLGGMMMGAWFLYSGMATYVAGMVASTTGAETIGGDIVDIVAAKANYAAVYNHVALLAIAIGLVMFVISPFLKKMMHGTT</sequence>
<evidence type="ECO:0000256" key="7">
    <source>
        <dbReference type="ARBA" id="ARBA00023136"/>
    </source>
</evidence>
<feature type="transmembrane region" description="Helical" evidence="9">
    <location>
        <begin position="189"/>
        <end position="209"/>
    </location>
</feature>
<comment type="subcellular location">
    <subcellularLocation>
        <location evidence="1">Cell membrane</location>
        <topology evidence="1">Multi-pass membrane protein</topology>
    </subcellularLocation>
    <subcellularLocation>
        <location evidence="8">Membrane</location>
        <topology evidence="8">Multi-pass membrane protein</topology>
    </subcellularLocation>
</comment>
<dbReference type="Gene3D" id="1.20.1250.20">
    <property type="entry name" value="MFS general substrate transporter like domains"/>
    <property type="match status" value="2"/>
</dbReference>
<dbReference type="RefSeq" id="WP_274943169.1">
    <property type="nucleotide sequence ID" value="NZ_JANWOI010000002.1"/>
</dbReference>
<keyword evidence="11" id="KW-1185">Reference proteome</keyword>
<dbReference type="CDD" id="cd17346">
    <property type="entry name" value="MFS_DtpA_like"/>
    <property type="match status" value="1"/>
</dbReference>
<dbReference type="GO" id="GO:0006857">
    <property type="term" value="P:oligopeptide transport"/>
    <property type="evidence" value="ECO:0007669"/>
    <property type="project" value="InterPro"/>
</dbReference>
<dbReference type="InterPro" id="IPR005279">
    <property type="entry name" value="Dipep/tripep_permease"/>
</dbReference>
<feature type="transmembrane region" description="Helical" evidence="9">
    <location>
        <begin position="94"/>
        <end position="111"/>
    </location>
</feature>
<evidence type="ECO:0000256" key="4">
    <source>
        <dbReference type="ARBA" id="ARBA00022692"/>
    </source>
</evidence>
<protein>
    <submittedName>
        <fullName evidence="10">Peptide MFS transporter</fullName>
    </submittedName>
</protein>
<dbReference type="Pfam" id="PF00854">
    <property type="entry name" value="PTR2"/>
    <property type="match status" value="2"/>
</dbReference>
<dbReference type="GO" id="GO:1904680">
    <property type="term" value="F:peptide transmembrane transporter activity"/>
    <property type="evidence" value="ECO:0007669"/>
    <property type="project" value="InterPro"/>
</dbReference>
<accession>A0A9X3TXF3</accession>
<comment type="caution">
    <text evidence="10">The sequence shown here is derived from an EMBL/GenBank/DDBJ whole genome shotgun (WGS) entry which is preliminary data.</text>
</comment>
<proteinExistence type="inferred from homology"/>
<keyword evidence="7 9" id="KW-0472">Membrane</keyword>
<feature type="transmembrane region" description="Helical" evidence="9">
    <location>
        <begin position="407"/>
        <end position="424"/>
    </location>
</feature>
<feature type="transmembrane region" description="Helical" evidence="9">
    <location>
        <begin position="357"/>
        <end position="374"/>
    </location>
</feature>
<dbReference type="InterPro" id="IPR018456">
    <property type="entry name" value="PTR2_symporter_CS"/>
</dbReference>
<name>A0A9X3TXF3_9PROT</name>
<dbReference type="InterPro" id="IPR000109">
    <property type="entry name" value="POT_fam"/>
</dbReference>
<evidence type="ECO:0000256" key="2">
    <source>
        <dbReference type="ARBA" id="ARBA00022448"/>
    </source>
</evidence>
<dbReference type="InterPro" id="IPR050171">
    <property type="entry name" value="MFS_Transporters"/>
</dbReference>
<feature type="transmembrane region" description="Helical" evidence="9">
    <location>
        <begin position="436"/>
        <end position="456"/>
    </location>
</feature>
<feature type="transmembrane region" description="Helical" evidence="9">
    <location>
        <begin position="330"/>
        <end position="350"/>
    </location>
</feature>
<evidence type="ECO:0000256" key="1">
    <source>
        <dbReference type="ARBA" id="ARBA00004651"/>
    </source>
</evidence>
<feature type="transmembrane region" description="Helical" evidence="9">
    <location>
        <begin position="509"/>
        <end position="529"/>
    </location>
</feature>
<evidence type="ECO:0000313" key="11">
    <source>
        <dbReference type="Proteomes" id="UP001141619"/>
    </source>
</evidence>
<dbReference type="InterPro" id="IPR036259">
    <property type="entry name" value="MFS_trans_sf"/>
</dbReference>
<feature type="transmembrane region" description="Helical" evidence="9">
    <location>
        <begin position="549"/>
        <end position="571"/>
    </location>
</feature>
<evidence type="ECO:0000256" key="5">
    <source>
        <dbReference type="ARBA" id="ARBA00022856"/>
    </source>
</evidence>
<dbReference type="PROSITE" id="PS01023">
    <property type="entry name" value="PTR2_2"/>
    <property type="match status" value="1"/>
</dbReference>
<evidence type="ECO:0000256" key="8">
    <source>
        <dbReference type="RuleBase" id="RU003755"/>
    </source>
</evidence>
<dbReference type="EMBL" id="JANWOI010000002">
    <property type="protein sequence ID" value="MDA5193467.1"/>
    <property type="molecule type" value="Genomic_DNA"/>
</dbReference>
<reference evidence="10" key="2">
    <citation type="journal article" date="2023" name="Syst. Appl. Microbiol.">
        <title>Govania unica gen. nov., sp. nov., a rare biosphere bacterium that represents a novel family in the class Alphaproteobacteria.</title>
        <authorList>
            <person name="Vandamme P."/>
            <person name="Peeters C."/>
            <person name="Hettiarachchi A."/>
            <person name="Cnockaert M."/>
            <person name="Carlier A."/>
        </authorList>
    </citation>
    <scope>NUCLEOTIDE SEQUENCE</scope>
    <source>
        <strain evidence="10">LMG 31809</strain>
    </source>
</reference>
<feature type="transmembrane region" description="Helical" evidence="9">
    <location>
        <begin position="257"/>
        <end position="276"/>
    </location>
</feature>
<dbReference type="NCBIfam" id="TIGR00924">
    <property type="entry name" value="yjdL_sub1_fam"/>
    <property type="match status" value="1"/>
</dbReference>
<dbReference type="AlphaFoldDB" id="A0A9X3TXF3"/>
<evidence type="ECO:0000256" key="9">
    <source>
        <dbReference type="SAM" id="Phobius"/>
    </source>
</evidence>
<dbReference type="Proteomes" id="UP001141619">
    <property type="component" value="Unassembled WGS sequence"/>
</dbReference>
<keyword evidence="6 9" id="KW-1133">Transmembrane helix</keyword>
<feature type="transmembrane region" description="Helical" evidence="9">
    <location>
        <begin position="305"/>
        <end position="324"/>
    </location>
</feature>
<gene>
    <name evidence="10" type="ORF">NYP16_05805</name>
</gene>
<feature type="transmembrane region" description="Helical" evidence="9">
    <location>
        <begin position="468"/>
        <end position="488"/>
    </location>
</feature>
<keyword evidence="4 8" id="KW-0812">Transmembrane</keyword>
<keyword evidence="2 8" id="KW-0813">Transport</keyword>
<dbReference type="PANTHER" id="PTHR23517:SF15">
    <property type="entry name" value="PROTON-DEPENDENT OLIGOPEPTIDE FAMILY TRANSPORT PROTEIN"/>
    <property type="match status" value="1"/>
</dbReference>
<feature type="transmembrane region" description="Helical" evidence="9">
    <location>
        <begin position="64"/>
        <end position="82"/>
    </location>
</feature>